<dbReference type="InterPro" id="IPR001789">
    <property type="entry name" value="Sig_transdc_resp-reg_receiver"/>
</dbReference>
<organism evidence="12 13">
    <name type="scientific">Nannocystis punicea</name>
    <dbReference type="NCBI Taxonomy" id="2995304"/>
    <lineage>
        <taxon>Bacteria</taxon>
        <taxon>Pseudomonadati</taxon>
        <taxon>Myxococcota</taxon>
        <taxon>Polyangia</taxon>
        <taxon>Nannocystales</taxon>
        <taxon>Nannocystaceae</taxon>
        <taxon>Nannocystis</taxon>
    </lineage>
</organism>
<dbReference type="InterPro" id="IPR000700">
    <property type="entry name" value="PAS-assoc_C"/>
</dbReference>
<dbReference type="InterPro" id="IPR036097">
    <property type="entry name" value="HisK_dim/P_sf"/>
</dbReference>
<dbReference type="RefSeq" id="WP_269039905.1">
    <property type="nucleotide sequence ID" value="NZ_CP114040.1"/>
</dbReference>
<keyword evidence="13" id="KW-1185">Reference proteome</keyword>
<evidence type="ECO:0000256" key="8">
    <source>
        <dbReference type="SAM" id="Phobius"/>
    </source>
</evidence>
<evidence type="ECO:0000256" key="6">
    <source>
        <dbReference type="PROSITE-ProRule" id="PRU00169"/>
    </source>
</evidence>
<dbReference type="InterPro" id="IPR035965">
    <property type="entry name" value="PAS-like_dom_sf"/>
</dbReference>
<dbReference type="InterPro" id="IPR003594">
    <property type="entry name" value="HATPase_dom"/>
</dbReference>
<keyword evidence="3 6" id="KW-0597">Phosphoprotein</keyword>
<keyword evidence="5" id="KW-0418">Kinase</keyword>
<dbReference type="SUPFAM" id="SSF47384">
    <property type="entry name" value="Homodimeric domain of signal transducing histidine kinase"/>
    <property type="match status" value="1"/>
</dbReference>
<dbReference type="GO" id="GO:0005524">
    <property type="term" value="F:ATP binding"/>
    <property type="evidence" value="ECO:0007669"/>
    <property type="project" value="UniProtKB-KW"/>
</dbReference>
<dbReference type="Gene3D" id="3.30.450.20">
    <property type="entry name" value="PAS domain"/>
    <property type="match status" value="1"/>
</dbReference>
<feature type="transmembrane region" description="Helical" evidence="8">
    <location>
        <begin position="36"/>
        <end position="53"/>
    </location>
</feature>
<keyword evidence="8" id="KW-0812">Transmembrane</keyword>
<dbReference type="PROSITE" id="PS50113">
    <property type="entry name" value="PAC"/>
    <property type="match status" value="1"/>
</dbReference>
<dbReference type="PANTHER" id="PTHR43047">
    <property type="entry name" value="TWO-COMPONENT HISTIDINE PROTEIN KINASE"/>
    <property type="match status" value="1"/>
</dbReference>
<keyword evidence="8" id="KW-0472">Membrane</keyword>
<proteinExistence type="predicted"/>
<dbReference type="PROSITE" id="PS50110">
    <property type="entry name" value="RESPONSE_REGULATORY"/>
    <property type="match status" value="1"/>
</dbReference>
<evidence type="ECO:0000256" key="1">
    <source>
        <dbReference type="ARBA" id="ARBA00000085"/>
    </source>
</evidence>
<dbReference type="CDD" id="cd00130">
    <property type="entry name" value="PAS"/>
    <property type="match status" value="1"/>
</dbReference>
<reference evidence="12" key="1">
    <citation type="submission" date="2022-11" db="EMBL/GenBank/DDBJ databases">
        <title>Minimal conservation of predation-associated metabolite biosynthetic gene clusters underscores biosynthetic potential of Myxococcota including descriptions for ten novel species: Archangium lansinium sp. nov., Myxococcus landrumus sp. nov., Nannocystis bai.</title>
        <authorList>
            <person name="Ahearne A."/>
            <person name="Stevens C."/>
            <person name="Dowd S."/>
        </authorList>
    </citation>
    <scope>NUCLEOTIDE SEQUENCE</scope>
    <source>
        <strain evidence="12">Fl3</strain>
    </source>
</reference>
<dbReference type="CDD" id="cd17580">
    <property type="entry name" value="REC_2_DhkD-like"/>
    <property type="match status" value="1"/>
</dbReference>
<feature type="modified residue" description="4-aspartylphosphate" evidence="6">
    <location>
        <position position="557"/>
    </location>
</feature>
<protein>
    <recommendedName>
        <fullName evidence="2">histidine kinase</fullName>
        <ecNumber evidence="2">2.7.13.3</ecNumber>
    </recommendedName>
</protein>
<dbReference type="SUPFAM" id="SSF55874">
    <property type="entry name" value="ATPase domain of HSP90 chaperone/DNA topoisomerase II/histidine kinase"/>
    <property type="match status" value="1"/>
</dbReference>
<feature type="domain" description="PAC" evidence="11">
    <location>
        <begin position="193"/>
        <end position="246"/>
    </location>
</feature>
<evidence type="ECO:0000313" key="13">
    <source>
        <dbReference type="Proteomes" id="UP001164459"/>
    </source>
</evidence>
<evidence type="ECO:0000259" key="11">
    <source>
        <dbReference type="PROSITE" id="PS50113"/>
    </source>
</evidence>
<dbReference type="InterPro" id="IPR036890">
    <property type="entry name" value="HATPase_C_sf"/>
</dbReference>
<sequence>MLLALALAGPLGGIFFSVPLAVLSLSAQVTGAAPALVSTALVTTGLAAWMLAADGDPGREEALQLVAFLAAGSVISIVSGSLRAGRARDVEARIAAARAAEEAERRASETRMTLEALRASEVKFQQLADSMPQIVWACQPDGSVYWYNRRWYELTSVPEGHVDDANWLLVLHPDDRQRCVDVWYESVRTGQPYQVEYRFKFPTTGEYRWFLGRALAVRDEAGRIVRWYGTSTDIHDAKRTEAALRASEERHRALAEALQEADRRKDDFLAMLSHELRNPLAPIKNSLYILSRAAPGSERARRAEQVIERQIEHMTRLIDDLLDVTRISRRKIQLRRTAVEMNELVRRTVEDHRSVFERNGVSLELVPADRPAWVDGDPTRLSQIVGNLLQNAAKFTGPGGWARATVEAREADVLVHIRDNGIGIEPDMLPRLFNPFMQADTTLDRSRGGLGLGLALVRGLVELHGGDVRAASEGTDSGSEFTVRLPAIAPPASDAPTSHPANHASQGRILVIEDNLDAAETLKDALELGDHEVCLAHSGPEGLAKVRALRPDVVVCDIGLPGMDGYEVARAIRADPAQSSTRLVALTGYASPADRQRAREAGFDRHLGKPPDLDALLQMLHELVHAKSSG</sequence>
<dbReference type="SMART" id="SM00388">
    <property type="entry name" value="HisKA"/>
    <property type="match status" value="1"/>
</dbReference>
<keyword evidence="12" id="KW-0547">Nucleotide-binding</keyword>
<dbReference type="InterPro" id="IPR000014">
    <property type="entry name" value="PAS"/>
</dbReference>
<comment type="catalytic activity">
    <reaction evidence="1">
        <text>ATP + protein L-histidine = ADP + protein N-phospho-L-histidine.</text>
        <dbReference type="EC" id="2.7.13.3"/>
    </reaction>
</comment>
<evidence type="ECO:0000259" key="9">
    <source>
        <dbReference type="PROSITE" id="PS50109"/>
    </source>
</evidence>
<feature type="domain" description="Histidine kinase" evidence="9">
    <location>
        <begin position="271"/>
        <end position="489"/>
    </location>
</feature>
<dbReference type="InterPro" id="IPR011006">
    <property type="entry name" value="CheY-like_superfamily"/>
</dbReference>
<dbReference type="InterPro" id="IPR004358">
    <property type="entry name" value="Sig_transdc_His_kin-like_C"/>
</dbReference>
<evidence type="ECO:0000256" key="4">
    <source>
        <dbReference type="ARBA" id="ARBA00022679"/>
    </source>
</evidence>
<dbReference type="Gene3D" id="1.10.287.130">
    <property type="match status" value="1"/>
</dbReference>
<accession>A0ABY7HET2</accession>
<dbReference type="SMART" id="SM00086">
    <property type="entry name" value="PAC"/>
    <property type="match status" value="1"/>
</dbReference>
<dbReference type="SMART" id="SM00387">
    <property type="entry name" value="HATPase_c"/>
    <property type="match status" value="1"/>
</dbReference>
<dbReference type="InterPro" id="IPR003661">
    <property type="entry name" value="HisK_dim/P_dom"/>
</dbReference>
<dbReference type="SUPFAM" id="SSF52172">
    <property type="entry name" value="CheY-like"/>
    <property type="match status" value="1"/>
</dbReference>
<dbReference type="SMART" id="SM00091">
    <property type="entry name" value="PAS"/>
    <property type="match status" value="1"/>
</dbReference>
<feature type="transmembrane region" description="Helical" evidence="8">
    <location>
        <begin position="65"/>
        <end position="84"/>
    </location>
</feature>
<keyword evidence="8" id="KW-1133">Transmembrane helix</keyword>
<evidence type="ECO:0000256" key="2">
    <source>
        <dbReference type="ARBA" id="ARBA00012438"/>
    </source>
</evidence>
<dbReference type="PRINTS" id="PR00344">
    <property type="entry name" value="BCTRLSENSOR"/>
</dbReference>
<evidence type="ECO:0000313" key="12">
    <source>
        <dbReference type="EMBL" id="WAS97534.1"/>
    </source>
</evidence>
<dbReference type="Gene3D" id="3.40.50.2300">
    <property type="match status" value="1"/>
</dbReference>
<keyword evidence="4" id="KW-0808">Transferase</keyword>
<dbReference type="PROSITE" id="PS50109">
    <property type="entry name" value="HIS_KIN"/>
    <property type="match status" value="1"/>
</dbReference>
<keyword evidence="12" id="KW-0067">ATP-binding</keyword>
<evidence type="ECO:0000256" key="7">
    <source>
        <dbReference type="SAM" id="Coils"/>
    </source>
</evidence>
<dbReference type="EC" id="2.7.13.3" evidence="2"/>
<dbReference type="NCBIfam" id="TIGR00229">
    <property type="entry name" value="sensory_box"/>
    <property type="match status" value="1"/>
</dbReference>
<gene>
    <name evidence="12" type="ORF">O0S08_15420</name>
</gene>
<dbReference type="Pfam" id="PF02518">
    <property type="entry name" value="HATPase_c"/>
    <property type="match status" value="1"/>
</dbReference>
<dbReference type="PANTHER" id="PTHR43047:SF72">
    <property type="entry name" value="OSMOSENSING HISTIDINE PROTEIN KINASE SLN1"/>
    <property type="match status" value="1"/>
</dbReference>
<dbReference type="SUPFAM" id="SSF55785">
    <property type="entry name" value="PYP-like sensor domain (PAS domain)"/>
    <property type="match status" value="1"/>
</dbReference>
<dbReference type="Proteomes" id="UP001164459">
    <property type="component" value="Chromosome"/>
</dbReference>
<evidence type="ECO:0000259" key="10">
    <source>
        <dbReference type="PROSITE" id="PS50110"/>
    </source>
</evidence>
<name>A0ABY7HET2_9BACT</name>
<dbReference type="InterPro" id="IPR013655">
    <property type="entry name" value="PAS_fold_3"/>
</dbReference>
<dbReference type="Pfam" id="PF00072">
    <property type="entry name" value="Response_reg"/>
    <property type="match status" value="1"/>
</dbReference>
<evidence type="ECO:0000256" key="5">
    <source>
        <dbReference type="ARBA" id="ARBA00022777"/>
    </source>
</evidence>
<keyword evidence="7" id="KW-0175">Coiled coil</keyword>
<dbReference type="InterPro" id="IPR001610">
    <property type="entry name" value="PAC"/>
</dbReference>
<dbReference type="Gene3D" id="3.30.565.10">
    <property type="entry name" value="Histidine kinase-like ATPase, C-terminal domain"/>
    <property type="match status" value="1"/>
</dbReference>
<dbReference type="Pfam" id="PF08447">
    <property type="entry name" value="PAS_3"/>
    <property type="match status" value="1"/>
</dbReference>
<dbReference type="EMBL" id="CP114040">
    <property type="protein sequence ID" value="WAS97534.1"/>
    <property type="molecule type" value="Genomic_DNA"/>
</dbReference>
<dbReference type="Pfam" id="PF00512">
    <property type="entry name" value="HisKA"/>
    <property type="match status" value="1"/>
</dbReference>
<feature type="coiled-coil region" evidence="7">
    <location>
        <begin position="237"/>
        <end position="264"/>
    </location>
</feature>
<dbReference type="SMART" id="SM00448">
    <property type="entry name" value="REC"/>
    <property type="match status" value="1"/>
</dbReference>
<dbReference type="CDD" id="cd00082">
    <property type="entry name" value="HisKA"/>
    <property type="match status" value="1"/>
</dbReference>
<evidence type="ECO:0000256" key="3">
    <source>
        <dbReference type="ARBA" id="ARBA00022553"/>
    </source>
</evidence>
<dbReference type="InterPro" id="IPR005467">
    <property type="entry name" value="His_kinase_dom"/>
</dbReference>
<feature type="domain" description="Response regulatory" evidence="10">
    <location>
        <begin position="508"/>
        <end position="624"/>
    </location>
</feature>